<organism evidence="1 2">
    <name type="scientific">Neurospora tetrasperma (strain FGSC 2508 / ATCC MYA-4615 / P0657)</name>
    <dbReference type="NCBI Taxonomy" id="510951"/>
    <lineage>
        <taxon>Eukaryota</taxon>
        <taxon>Fungi</taxon>
        <taxon>Dikarya</taxon>
        <taxon>Ascomycota</taxon>
        <taxon>Pezizomycotina</taxon>
        <taxon>Sordariomycetes</taxon>
        <taxon>Sordariomycetidae</taxon>
        <taxon>Sordariales</taxon>
        <taxon>Sordariaceae</taxon>
        <taxon>Neurospora</taxon>
    </lineage>
</organism>
<dbReference type="EMBL" id="GL891306">
    <property type="protein sequence ID" value="EGO55557.1"/>
    <property type="molecule type" value="Genomic_DNA"/>
</dbReference>
<proteinExistence type="predicted"/>
<dbReference type="Proteomes" id="UP000008065">
    <property type="component" value="Unassembled WGS sequence"/>
</dbReference>
<gene>
    <name evidence="1" type="ORF">NEUTE1DRAFT_148041</name>
</gene>
<reference evidence="2" key="1">
    <citation type="journal article" date="2011" name="Genetics">
        <title>Massive changes in genome architecture accompany the transition to self-fertility in the filamentous fungus Neurospora tetrasperma.</title>
        <authorList>
            <person name="Ellison C.E."/>
            <person name="Stajich J.E."/>
            <person name="Jacobson D.J."/>
            <person name="Natvig D.O."/>
            <person name="Lapidus A."/>
            <person name="Foster B."/>
            <person name="Aerts A."/>
            <person name="Riley R."/>
            <person name="Lindquist E.A."/>
            <person name="Grigoriev I.V."/>
            <person name="Taylor J.W."/>
        </authorList>
    </citation>
    <scope>NUCLEOTIDE SEQUENCE [LARGE SCALE GENOMIC DNA]</scope>
    <source>
        <strain evidence="2">FGSC 2508 / P0657</strain>
    </source>
</reference>
<dbReference type="AlphaFoldDB" id="F8MU75"/>
<protein>
    <submittedName>
        <fullName evidence="1">Uncharacterized protein</fullName>
    </submittedName>
</protein>
<keyword evidence="2" id="KW-1185">Reference proteome</keyword>
<dbReference type="VEuPathDB" id="FungiDB:NEUTE1DRAFT_148041"/>
<sequence>MKKKRGKRAKVHAGSGVLTQSLCAGLEPMRRPGNGSVTYLATRLHPMPRPEGP</sequence>
<dbReference type="RefSeq" id="XP_009853368.1">
    <property type="nucleotide sequence ID" value="XM_009855066.1"/>
</dbReference>
<dbReference type="GeneID" id="20826910"/>
<accession>F8MU75</accession>
<dbReference type="KEGG" id="nte:NEUTE1DRAFT148041"/>
<dbReference type="HOGENOM" id="CLU_3069263_0_0_1"/>
<name>F8MU75_NEUT8</name>
<evidence type="ECO:0000313" key="2">
    <source>
        <dbReference type="Proteomes" id="UP000008065"/>
    </source>
</evidence>
<evidence type="ECO:0000313" key="1">
    <source>
        <dbReference type="EMBL" id="EGO55557.1"/>
    </source>
</evidence>